<evidence type="ECO:0000256" key="3">
    <source>
        <dbReference type="ARBA" id="ARBA00022741"/>
    </source>
</evidence>
<keyword evidence="3 8" id="KW-0547">Nucleotide-binding</keyword>
<dbReference type="SUPFAM" id="SSF48019">
    <property type="entry name" value="post-AAA+ oligomerization domain-like"/>
    <property type="match status" value="1"/>
</dbReference>
<dbReference type="Pfam" id="PF13177">
    <property type="entry name" value="DNA_pol3_delta2"/>
    <property type="match status" value="1"/>
</dbReference>
<dbReference type="InterPro" id="IPR008921">
    <property type="entry name" value="DNA_pol3_clamp-load_cplx_C"/>
</dbReference>
<comment type="catalytic activity">
    <reaction evidence="7 8">
        <text>DNA(n) + a 2'-deoxyribonucleoside 5'-triphosphate = DNA(n+1) + diphosphate</text>
        <dbReference type="Rhea" id="RHEA:22508"/>
        <dbReference type="Rhea" id="RHEA-COMP:17339"/>
        <dbReference type="Rhea" id="RHEA-COMP:17340"/>
        <dbReference type="ChEBI" id="CHEBI:33019"/>
        <dbReference type="ChEBI" id="CHEBI:61560"/>
        <dbReference type="ChEBI" id="CHEBI:173112"/>
        <dbReference type="EC" id="2.7.7.7"/>
    </reaction>
</comment>
<evidence type="ECO:0000256" key="2">
    <source>
        <dbReference type="ARBA" id="ARBA00022723"/>
    </source>
</evidence>
<dbReference type="Gene3D" id="1.10.8.60">
    <property type="match status" value="1"/>
</dbReference>
<evidence type="ECO:0000256" key="5">
    <source>
        <dbReference type="ARBA" id="ARBA00022840"/>
    </source>
</evidence>
<dbReference type="PRINTS" id="PR00300">
    <property type="entry name" value="CLPPROTEASEA"/>
</dbReference>
<dbReference type="InterPro" id="IPR012763">
    <property type="entry name" value="DNA_pol_III_sug/sutau_N"/>
</dbReference>
<dbReference type="InterPro" id="IPR027417">
    <property type="entry name" value="P-loop_NTPase"/>
</dbReference>
<dbReference type="AlphaFoldDB" id="A0A2M7CI96"/>
<gene>
    <name evidence="8 10" type="primary">dnaX</name>
    <name evidence="10" type="ORF">COS38_01970</name>
</gene>
<protein>
    <recommendedName>
        <fullName evidence="8">DNA polymerase III subunit gamma/tau</fullName>
        <ecNumber evidence="8">2.7.7.7</ecNumber>
    </recommendedName>
</protein>
<evidence type="ECO:0000259" key="9">
    <source>
        <dbReference type="SMART" id="SM00382"/>
    </source>
</evidence>
<evidence type="ECO:0000256" key="1">
    <source>
        <dbReference type="ARBA" id="ARBA00006360"/>
    </source>
</evidence>
<dbReference type="InterPro" id="IPR001270">
    <property type="entry name" value="ClpA/B"/>
</dbReference>
<dbReference type="CDD" id="cd00009">
    <property type="entry name" value="AAA"/>
    <property type="match status" value="1"/>
</dbReference>
<name>A0A2M7CI96_9BACT</name>
<keyword evidence="8" id="KW-0235">DNA replication</keyword>
<dbReference type="InterPro" id="IPR050238">
    <property type="entry name" value="DNA_Rep/Repair_Clamp_Loader"/>
</dbReference>
<reference evidence="11" key="1">
    <citation type="submission" date="2017-09" db="EMBL/GenBank/DDBJ databases">
        <title>Depth-based differentiation of microbial function through sediment-hosted aquifers and enrichment of novel symbionts in the deep terrestrial subsurface.</title>
        <authorList>
            <person name="Probst A.J."/>
            <person name="Ladd B."/>
            <person name="Jarett J.K."/>
            <person name="Geller-Mcgrath D.E."/>
            <person name="Sieber C.M.K."/>
            <person name="Emerson J.B."/>
            <person name="Anantharaman K."/>
            <person name="Thomas B.C."/>
            <person name="Malmstrom R."/>
            <person name="Stieglmeier M."/>
            <person name="Klingl A."/>
            <person name="Woyke T."/>
            <person name="Ryan C.M."/>
            <person name="Banfield J.F."/>
        </authorList>
    </citation>
    <scope>NUCLEOTIDE SEQUENCE [LARGE SCALE GENOMIC DNA]</scope>
</reference>
<dbReference type="PANTHER" id="PTHR11669">
    <property type="entry name" value="REPLICATION FACTOR C / DNA POLYMERASE III GAMMA-TAU SUBUNIT"/>
    <property type="match status" value="1"/>
</dbReference>
<dbReference type="GO" id="GO:0003887">
    <property type="term" value="F:DNA-directed DNA polymerase activity"/>
    <property type="evidence" value="ECO:0007669"/>
    <property type="project" value="UniProtKB-KW"/>
</dbReference>
<dbReference type="GO" id="GO:0005524">
    <property type="term" value="F:ATP binding"/>
    <property type="evidence" value="ECO:0007669"/>
    <property type="project" value="UniProtKB-KW"/>
</dbReference>
<dbReference type="PANTHER" id="PTHR11669:SF0">
    <property type="entry name" value="PROTEIN STICHEL-LIKE 2"/>
    <property type="match status" value="1"/>
</dbReference>
<dbReference type="InterPro" id="IPR003593">
    <property type="entry name" value="AAA+_ATPase"/>
</dbReference>
<dbReference type="Pfam" id="PF22608">
    <property type="entry name" value="DNAX_ATPase_lid"/>
    <property type="match status" value="1"/>
</dbReference>
<dbReference type="Proteomes" id="UP000229966">
    <property type="component" value="Unassembled WGS sequence"/>
</dbReference>
<comment type="subunit">
    <text evidence="8">DNA polymerase III contains a core (composed of alpha, epsilon and theta chains) that associates with a tau subunit. This core dimerizes to form the POLIII' complex. PolIII' associates with the gamma complex (composed of gamma, delta, delta', psi and chi chains) and with the beta chain to form the complete DNA polymerase III complex.</text>
</comment>
<evidence type="ECO:0000256" key="4">
    <source>
        <dbReference type="ARBA" id="ARBA00022833"/>
    </source>
</evidence>
<evidence type="ECO:0000313" key="11">
    <source>
        <dbReference type="Proteomes" id="UP000229966"/>
    </source>
</evidence>
<dbReference type="CDD" id="cd18137">
    <property type="entry name" value="HLD_clamp_pol_III_gamma_tau"/>
    <property type="match status" value="1"/>
</dbReference>
<dbReference type="EMBL" id="PEUM01000056">
    <property type="protein sequence ID" value="PIV25371.1"/>
    <property type="molecule type" value="Genomic_DNA"/>
</dbReference>
<comment type="function">
    <text evidence="8">DNA polymerase III is a complex, multichain enzyme responsible for most of the replicative synthesis in bacteria. This DNA polymerase also exhibits 3' to 5' exonuclease activity.</text>
</comment>
<evidence type="ECO:0000256" key="6">
    <source>
        <dbReference type="ARBA" id="ARBA00022932"/>
    </source>
</evidence>
<dbReference type="EC" id="2.7.7.7" evidence="8"/>
<dbReference type="InterPro" id="IPR045085">
    <property type="entry name" value="HLD_clamp_pol_III_gamma_tau"/>
</dbReference>
<dbReference type="Gene3D" id="3.40.50.300">
    <property type="entry name" value="P-loop containing nucleotide triphosphate hydrolases"/>
    <property type="match status" value="1"/>
</dbReference>
<keyword evidence="6 8" id="KW-0239">DNA-directed DNA polymerase</keyword>
<feature type="domain" description="AAA+ ATPase" evidence="9">
    <location>
        <begin position="55"/>
        <end position="198"/>
    </location>
</feature>
<dbReference type="GO" id="GO:0009360">
    <property type="term" value="C:DNA polymerase III complex"/>
    <property type="evidence" value="ECO:0007669"/>
    <property type="project" value="InterPro"/>
</dbReference>
<dbReference type="FunFam" id="3.40.50.300:FF:000014">
    <property type="entry name" value="DNA polymerase III subunit gamma/tau"/>
    <property type="match status" value="1"/>
</dbReference>
<keyword evidence="5 8" id="KW-0067">ATP-binding</keyword>
<dbReference type="SMART" id="SM00382">
    <property type="entry name" value="AAA"/>
    <property type="match status" value="1"/>
</dbReference>
<keyword evidence="8" id="KW-0808">Transferase</keyword>
<dbReference type="GO" id="GO:0006261">
    <property type="term" value="P:DNA-templated DNA replication"/>
    <property type="evidence" value="ECO:0007669"/>
    <property type="project" value="TreeGrafter"/>
</dbReference>
<evidence type="ECO:0000256" key="8">
    <source>
        <dbReference type="RuleBase" id="RU364063"/>
    </source>
</evidence>
<sequence>MPTSALRFLFYIFHDSLYIGFMALYHKYRPQTLQGLAGQEHIREILINTLESDRVGHGYLLAGPRGLGKTTTARILAKAINCQHKTKKSVPCDNCQSCQEIALSSSLDVIEIDAASNRGIDEIRELRDKVRFAPTVGVKKIYIIDEVHMLTKEAFNALLKTLEEPPSHAVFILATTEAHKIPDTILSRVQRFDFRRPEINDLVSYLKTIAQKENVQIDEPALTQLARMANGSYRDGLVLLDQVAGTNKKINLEWVLESLGLPSLAEADKFIIALWANDLKQALEITDNVAKSGKSISYFIDLIVLELRKQLRLGGDLSLARWIEELLGALEQIKYSPDPIIPLELAIYRMVKSKAPVSQGASSVKKKVQIQVAEPKIHIKLKNSPSQINHSLRQSVKIKLDAGIDIHKHWSAIIREIKKQNVALAGFLQSAKIVDIQAREVKICVKYQFYKDLIEQPRNFRLVEKILLQNLGAQFNLKITVDPQKILEQEKKQDDELFSRVSEVFDDL</sequence>
<dbReference type="NCBIfam" id="TIGR02397">
    <property type="entry name" value="dnaX_nterm"/>
    <property type="match status" value="1"/>
</dbReference>
<proteinExistence type="inferred from homology"/>
<accession>A0A2M7CI96</accession>
<comment type="similarity">
    <text evidence="1 8">Belongs to the DnaX/STICHEL family.</text>
</comment>
<keyword evidence="2" id="KW-0479">Metal-binding</keyword>
<organism evidence="10 11">
    <name type="scientific">Candidatus Berkelbacteria bacterium CG03_land_8_20_14_0_80_40_36</name>
    <dbReference type="NCBI Taxonomy" id="1974509"/>
    <lineage>
        <taxon>Bacteria</taxon>
        <taxon>Candidatus Berkelbacteria</taxon>
    </lineage>
</organism>
<dbReference type="GO" id="GO:0046872">
    <property type="term" value="F:metal ion binding"/>
    <property type="evidence" value="ECO:0007669"/>
    <property type="project" value="UniProtKB-KW"/>
</dbReference>
<comment type="caution">
    <text evidence="10">The sequence shown here is derived from an EMBL/GenBank/DDBJ whole genome shotgun (WGS) entry which is preliminary data.</text>
</comment>
<keyword evidence="8" id="KW-0548">Nucleotidyltransferase</keyword>
<keyword evidence="4" id="KW-0862">Zinc</keyword>
<evidence type="ECO:0000313" key="10">
    <source>
        <dbReference type="EMBL" id="PIV25371.1"/>
    </source>
</evidence>
<dbReference type="GO" id="GO:0003677">
    <property type="term" value="F:DNA binding"/>
    <property type="evidence" value="ECO:0007669"/>
    <property type="project" value="InterPro"/>
</dbReference>
<dbReference type="SUPFAM" id="SSF52540">
    <property type="entry name" value="P-loop containing nucleoside triphosphate hydrolases"/>
    <property type="match status" value="1"/>
</dbReference>
<evidence type="ECO:0000256" key="7">
    <source>
        <dbReference type="ARBA" id="ARBA00049244"/>
    </source>
</evidence>